<dbReference type="OrthoDB" id="3202396at2759"/>
<feature type="transmembrane region" description="Helical" evidence="1">
    <location>
        <begin position="9"/>
        <end position="27"/>
    </location>
</feature>
<name>A0A139AKA4_GONPJ</name>
<keyword evidence="1" id="KW-1133">Transmembrane helix</keyword>
<sequence length="239" mass="26467">MDFAPLPKSLLSISHFVAVGMIATAFIPPLWSLAVAGALILPSFVPWAARVAGLLQEPKLKEVRVGRHTTRIEGDFVVFMIGAKWNGPNPINPVFKQIGEAFTGMMEQLKAAPDVWGYLGSESYLGMDTNGPSICNVIYWRSFDHLTTFARSRDSRHFPAWKFLMEHGRKNPAVGFWHESYMVKAGQYENIYANMAPMGLGNCLHTETLPAKGHMSSAKGRAGMTKGEDYVTELGKPDY</sequence>
<keyword evidence="1" id="KW-0812">Transmembrane</keyword>
<reference evidence="2 3" key="1">
    <citation type="journal article" date="2015" name="Genome Biol. Evol.">
        <title>Phylogenomic analyses indicate that early fungi evolved digesting cell walls of algal ancestors of land plants.</title>
        <authorList>
            <person name="Chang Y."/>
            <person name="Wang S."/>
            <person name="Sekimoto S."/>
            <person name="Aerts A.L."/>
            <person name="Choi C."/>
            <person name="Clum A."/>
            <person name="LaButti K.M."/>
            <person name="Lindquist E.A."/>
            <person name="Yee Ngan C."/>
            <person name="Ohm R.A."/>
            <person name="Salamov A.A."/>
            <person name="Grigoriev I.V."/>
            <person name="Spatafora J.W."/>
            <person name="Berbee M.L."/>
        </authorList>
    </citation>
    <scope>NUCLEOTIDE SEQUENCE [LARGE SCALE GENOMIC DNA]</scope>
    <source>
        <strain evidence="2 3">JEL478</strain>
    </source>
</reference>
<dbReference type="InterPro" id="IPR025444">
    <property type="entry name" value="Monooxy_af470"/>
</dbReference>
<dbReference type="EMBL" id="KQ965748">
    <property type="protein sequence ID" value="KXS17222.1"/>
    <property type="molecule type" value="Genomic_DNA"/>
</dbReference>
<accession>A0A139AKA4</accession>
<evidence type="ECO:0000313" key="3">
    <source>
        <dbReference type="Proteomes" id="UP000070544"/>
    </source>
</evidence>
<evidence type="ECO:0000313" key="2">
    <source>
        <dbReference type="EMBL" id="KXS17222.1"/>
    </source>
</evidence>
<proteinExistence type="predicted"/>
<dbReference type="STRING" id="1344416.A0A139AKA4"/>
<keyword evidence="1" id="KW-0472">Membrane</keyword>
<gene>
    <name evidence="2" type="ORF">M427DRAFT_154012</name>
</gene>
<keyword evidence="3" id="KW-1185">Reference proteome</keyword>
<dbReference type="AlphaFoldDB" id="A0A139AKA4"/>
<dbReference type="Proteomes" id="UP000070544">
    <property type="component" value="Unassembled WGS sequence"/>
</dbReference>
<evidence type="ECO:0000256" key="1">
    <source>
        <dbReference type="SAM" id="Phobius"/>
    </source>
</evidence>
<protein>
    <submittedName>
        <fullName evidence="2">Uncharacterized protein</fullName>
    </submittedName>
</protein>
<dbReference type="Pfam" id="PF13826">
    <property type="entry name" value="Monooxy_af470-like"/>
    <property type="match status" value="1"/>
</dbReference>
<organism evidence="2 3">
    <name type="scientific">Gonapodya prolifera (strain JEL478)</name>
    <name type="common">Monoblepharis prolifera</name>
    <dbReference type="NCBI Taxonomy" id="1344416"/>
    <lineage>
        <taxon>Eukaryota</taxon>
        <taxon>Fungi</taxon>
        <taxon>Fungi incertae sedis</taxon>
        <taxon>Chytridiomycota</taxon>
        <taxon>Chytridiomycota incertae sedis</taxon>
        <taxon>Monoblepharidomycetes</taxon>
        <taxon>Monoblepharidales</taxon>
        <taxon>Gonapodyaceae</taxon>
        <taxon>Gonapodya</taxon>
    </lineage>
</organism>